<dbReference type="GO" id="GO:0016757">
    <property type="term" value="F:glycosyltransferase activity"/>
    <property type="evidence" value="ECO:0007669"/>
    <property type="project" value="InterPro"/>
</dbReference>
<reference evidence="3" key="1">
    <citation type="submission" date="2021-02" db="EMBL/GenBank/DDBJ databases">
        <title>Genomic Encyclopedia of Type Strains, Phase IV (KMG-V): Genome sequencing to study the core and pangenomes of soil and plant-associated prokaryotes.</title>
        <authorList>
            <person name="Whitman W."/>
        </authorList>
    </citation>
    <scope>NUCLEOTIDE SEQUENCE</scope>
    <source>
        <strain evidence="3">USDA 406</strain>
    </source>
</reference>
<comment type="caution">
    <text evidence="3">The sequence shown here is derived from an EMBL/GenBank/DDBJ whole genome shotgun (WGS) entry which is preliminary data.</text>
</comment>
<dbReference type="eggNOG" id="COG0438">
    <property type="taxonomic scope" value="Bacteria"/>
</dbReference>
<dbReference type="PANTHER" id="PTHR12526:SF595">
    <property type="entry name" value="BLL5217 PROTEIN"/>
    <property type="match status" value="1"/>
</dbReference>
<feature type="domain" description="Glycosyltransferase subfamily 4-like N-terminal" evidence="2">
    <location>
        <begin position="18"/>
        <end position="126"/>
    </location>
</feature>
<evidence type="ECO:0000259" key="1">
    <source>
        <dbReference type="Pfam" id="PF00534"/>
    </source>
</evidence>
<evidence type="ECO:0000313" key="5">
    <source>
        <dbReference type="Proteomes" id="UP000673383"/>
    </source>
</evidence>
<dbReference type="Pfam" id="PF00534">
    <property type="entry name" value="Glycos_transf_1"/>
    <property type="match status" value="1"/>
</dbReference>
<evidence type="ECO:0000313" key="4">
    <source>
        <dbReference type="EMBL" id="MEY9315250.1"/>
    </source>
</evidence>
<organism evidence="3 5">
    <name type="scientific">Bradyrhizobium elkanii</name>
    <dbReference type="NCBI Taxonomy" id="29448"/>
    <lineage>
        <taxon>Bacteria</taxon>
        <taxon>Pseudomonadati</taxon>
        <taxon>Pseudomonadota</taxon>
        <taxon>Alphaproteobacteria</taxon>
        <taxon>Hyphomicrobiales</taxon>
        <taxon>Nitrobacteraceae</taxon>
        <taxon>Bradyrhizobium</taxon>
    </lineage>
</organism>
<dbReference type="OrthoDB" id="9801573at2"/>
<dbReference type="GeneID" id="92956334"/>
<evidence type="ECO:0000313" key="3">
    <source>
        <dbReference type="EMBL" id="MBP1299157.1"/>
    </source>
</evidence>
<reference evidence="4 6" key="2">
    <citation type="submission" date="2024-07" db="EMBL/GenBank/DDBJ databases">
        <title>Genomic Encyclopedia of Type Strains, Phase V (KMG-V): Genome sequencing to study the core and pangenomes of soil and plant-associated prokaryotes.</title>
        <authorList>
            <person name="Whitman W."/>
        </authorList>
    </citation>
    <scope>NUCLEOTIDE SEQUENCE [LARGE SCALE GENOMIC DNA]</scope>
    <source>
        <strain evidence="4 6">USDA 415</strain>
    </source>
</reference>
<feature type="domain" description="Glycosyl transferase family 1" evidence="1">
    <location>
        <begin position="170"/>
        <end position="304"/>
    </location>
</feature>
<dbReference type="AlphaFoldDB" id="A0A1E3ESC0"/>
<accession>A0A1E3ESC0</accession>
<evidence type="ECO:0000259" key="2">
    <source>
        <dbReference type="Pfam" id="PF13439"/>
    </source>
</evidence>
<dbReference type="InterPro" id="IPR028098">
    <property type="entry name" value="Glyco_trans_4-like_N"/>
</dbReference>
<dbReference type="STRING" id="29448.QU41_21605"/>
<sequence>MRIAQVAPLTEAVPPKLYGGTERVVHWLTEELVTLGHDVTLFASGDSQTSAKLDATWPKALRLDGSVRDPNALHMVMLERVRQKADDEEFDFLHCHLDYYPWSLFARQPTPFVTTLHGRLDLPEHQPVFNTFSKIPVISISNAQRRPVPQAHWVRTIHHGLPENLLMPQPAKPSYLAVLGRIAPEKGVDRAIKIATRCGIPLKIAAKVDRADQEYYDELIKPLITSNPLVEFIGEISDREKPDFLSGAIGLLVPIDWPEPFGLVMIEAMACGTPVIAYNRGSVPEIIEDGLTGFIVEDEISAISSVGRLGTLNRDAIRKQFETRFTARRMALDYLAAFRSLMEAEPRFKLVASAE</sequence>
<protein>
    <submittedName>
        <fullName evidence="3">Glycosyltransferase involved in cell wall biosynthesis</fullName>
    </submittedName>
</protein>
<dbReference type="Proteomes" id="UP001565471">
    <property type="component" value="Unassembled WGS sequence"/>
</dbReference>
<dbReference type="SUPFAM" id="SSF53756">
    <property type="entry name" value="UDP-Glycosyltransferase/glycogen phosphorylase"/>
    <property type="match status" value="1"/>
</dbReference>
<proteinExistence type="predicted"/>
<gene>
    <name evidence="4" type="ORF">ABIF29_002049</name>
    <name evidence="3" type="ORF">JOH49_008910</name>
</gene>
<keyword evidence="3" id="KW-0808">Transferase</keyword>
<keyword evidence="6" id="KW-1185">Reference proteome</keyword>
<name>A0A1E3ESC0_BRAEL</name>
<dbReference type="Pfam" id="PF13439">
    <property type="entry name" value="Glyco_transf_4"/>
    <property type="match status" value="1"/>
</dbReference>
<evidence type="ECO:0000313" key="6">
    <source>
        <dbReference type="Proteomes" id="UP001565471"/>
    </source>
</evidence>
<dbReference type="Gene3D" id="3.40.50.2000">
    <property type="entry name" value="Glycogen Phosphorylase B"/>
    <property type="match status" value="2"/>
</dbReference>
<dbReference type="CDD" id="cd03802">
    <property type="entry name" value="GT4_AviGT4-like"/>
    <property type="match status" value="1"/>
</dbReference>
<dbReference type="RefSeq" id="WP_016846511.1">
    <property type="nucleotide sequence ID" value="NZ_BJNL01000009.1"/>
</dbReference>
<dbReference type="EMBL" id="JBGBZA010000002">
    <property type="protein sequence ID" value="MEY9315250.1"/>
    <property type="molecule type" value="Genomic_DNA"/>
</dbReference>
<dbReference type="PANTHER" id="PTHR12526">
    <property type="entry name" value="GLYCOSYLTRANSFERASE"/>
    <property type="match status" value="1"/>
</dbReference>
<dbReference type="Proteomes" id="UP000673383">
    <property type="component" value="Unassembled WGS sequence"/>
</dbReference>
<dbReference type="InterPro" id="IPR001296">
    <property type="entry name" value="Glyco_trans_1"/>
</dbReference>
<dbReference type="EMBL" id="JAFICZ010000001">
    <property type="protein sequence ID" value="MBP1299157.1"/>
    <property type="molecule type" value="Genomic_DNA"/>
</dbReference>